<accession>A0A9D2N3D0</accession>
<dbReference type="EMBL" id="DWWT01000081">
    <property type="protein sequence ID" value="HJC07348.1"/>
    <property type="molecule type" value="Genomic_DNA"/>
</dbReference>
<dbReference type="Proteomes" id="UP000823910">
    <property type="component" value="Unassembled WGS sequence"/>
</dbReference>
<dbReference type="AlphaFoldDB" id="A0A9D2N3D0"/>
<evidence type="ECO:0000313" key="5">
    <source>
        <dbReference type="Proteomes" id="UP000823910"/>
    </source>
</evidence>
<reference evidence="4" key="1">
    <citation type="journal article" date="2021" name="PeerJ">
        <title>Extensive microbial diversity within the chicken gut microbiome revealed by metagenomics and culture.</title>
        <authorList>
            <person name="Gilroy R."/>
            <person name="Ravi A."/>
            <person name="Getino M."/>
            <person name="Pursley I."/>
            <person name="Horton D.L."/>
            <person name="Alikhan N.F."/>
            <person name="Baker D."/>
            <person name="Gharbi K."/>
            <person name="Hall N."/>
            <person name="Watson M."/>
            <person name="Adriaenssens E.M."/>
            <person name="Foster-Nyarko E."/>
            <person name="Jarju S."/>
            <person name="Secka A."/>
            <person name="Antonio M."/>
            <person name="Oren A."/>
            <person name="Chaudhuri R.R."/>
            <person name="La Ragione R."/>
            <person name="Hildebrand F."/>
            <person name="Pallen M.J."/>
        </authorList>
    </citation>
    <scope>NUCLEOTIDE SEQUENCE</scope>
    <source>
        <strain evidence="4">CHK180-15479</strain>
    </source>
</reference>
<dbReference type="Gene3D" id="2.10.270.10">
    <property type="entry name" value="Cholin Binding"/>
    <property type="match status" value="1"/>
</dbReference>
<keyword evidence="3" id="KW-0732">Signal</keyword>
<reference evidence="4" key="2">
    <citation type="submission" date="2021-04" db="EMBL/GenBank/DDBJ databases">
        <authorList>
            <person name="Gilroy R."/>
        </authorList>
    </citation>
    <scope>NUCLEOTIDE SEQUENCE</scope>
    <source>
        <strain evidence="4">CHK180-15479</strain>
    </source>
</reference>
<sequence length="336" mass="37043">MIRWKKAAALFAAAAMAVAAMAPCAMAASRSKVGKIYLTFNTSDVRVGWEGGTVEVTPTGDNTGLYYIDSVEIINEDDDWTSSSAPLVEIVLGVENPDSYYFGSSSSSGFKLTLDEDIEDRFDDIEFVDADREDDNATLILTVRLIFDEDRYGNLPAEPSSPQWDSSSTGLAVWGDVTTAKYFEAQLLKNGAEVGNSHMVYATSYDFSDEISTYGDGTYTFKVRSVKSVQNTKSGWTESPSLIISGGQAAAALEGWIQAADGVRWWWQNSDGSYPVSQWKEIGGRWYYFDSEGYMATGWIQSGDAYYYLDTASGAMYASRYTPDGYWVEADGSWRP</sequence>
<evidence type="ECO:0000313" key="4">
    <source>
        <dbReference type="EMBL" id="HJC07348.1"/>
    </source>
</evidence>
<dbReference type="InterPro" id="IPR018337">
    <property type="entry name" value="Cell_wall/Cho-bd_repeat"/>
</dbReference>
<evidence type="ECO:0000256" key="1">
    <source>
        <dbReference type="ARBA" id="ARBA00022737"/>
    </source>
</evidence>
<feature type="chain" id="PRO_5039238164" description="Cell wall-binding protein" evidence="3">
    <location>
        <begin position="28"/>
        <end position="336"/>
    </location>
</feature>
<evidence type="ECO:0000256" key="3">
    <source>
        <dbReference type="SAM" id="SignalP"/>
    </source>
</evidence>
<dbReference type="PROSITE" id="PS51170">
    <property type="entry name" value="CW"/>
    <property type="match status" value="1"/>
</dbReference>
<proteinExistence type="predicted"/>
<dbReference type="Pfam" id="PF19127">
    <property type="entry name" value="Choline_bind_3"/>
    <property type="match status" value="1"/>
</dbReference>
<dbReference type="SUPFAM" id="SSF69360">
    <property type="entry name" value="Cell wall binding repeat"/>
    <property type="match status" value="1"/>
</dbReference>
<feature type="signal peptide" evidence="3">
    <location>
        <begin position="1"/>
        <end position="27"/>
    </location>
</feature>
<comment type="caution">
    <text evidence="4">The sequence shown here is derived from an EMBL/GenBank/DDBJ whole genome shotgun (WGS) entry which is preliminary data.</text>
</comment>
<protein>
    <recommendedName>
        <fullName evidence="6">Cell wall-binding protein</fullName>
    </recommendedName>
</protein>
<organism evidence="4 5">
    <name type="scientific">Candidatus Enterocloster excrementipullorum</name>
    <dbReference type="NCBI Taxonomy" id="2838559"/>
    <lineage>
        <taxon>Bacteria</taxon>
        <taxon>Bacillati</taxon>
        <taxon>Bacillota</taxon>
        <taxon>Clostridia</taxon>
        <taxon>Lachnospirales</taxon>
        <taxon>Lachnospiraceae</taxon>
        <taxon>Enterocloster</taxon>
    </lineage>
</organism>
<evidence type="ECO:0008006" key="6">
    <source>
        <dbReference type="Google" id="ProtNLM"/>
    </source>
</evidence>
<keyword evidence="1" id="KW-0677">Repeat</keyword>
<gene>
    <name evidence="4" type="ORF">H9704_14590</name>
</gene>
<name>A0A9D2N3D0_9FIRM</name>
<feature type="repeat" description="Cell wall-binding" evidence="2">
    <location>
        <begin position="276"/>
        <end position="295"/>
    </location>
</feature>
<evidence type="ECO:0000256" key="2">
    <source>
        <dbReference type="PROSITE-ProRule" id="PRU00591"/>
    </source>
</evidence>